<protein>
    <submittedName>
        <fullName evidence="1">Uncharacterized protein</fullName>
    </submittedName>
</protein>
<reference evidence="2" key="1">
    <citation type="journal article" date="2013" name="Genome Announc.">
        <title>Draft genome sequence of Pseudozyma brasiliensis sp. nov. strain GHG001, a high producer of endo-1,4-xylanase isolated from an insect pest of sugarcane.</title>
        <authorList>
            <person name="Oliveira J.V.D.C."/>
            <person name="dos Santos R.A.C."/>
            <person name="Borges T.A."/>
            <person name="Riano-Pachon D.M."/>
            <person name="Goldman G.H."/>
        </authorList>
    </citation>
    <scope>NUCLEOTIDE SEQUENCE [LARGE SCALE GENOMIC DNA]</scope>
    <source>
        <strain evidence="2">GHG001</strain>
    </source>
</reference>
<dbReference type="OrthoDB" id="2550996at2759"/>
<dbReference type="AlphaFoldDB" id="V5GI41"/>
<dbReference type="Proteomes" id="UP000019377">
    <property type="component" value="Unassembled WGS sequence"/>
</dbReference>
<sequence>MSLIKPTNDFILYKADFTLSLNDSDNPLHAITRMPNLLRTASHHSFFTLAVEVDRDTEQIVFSPYLMVIPGCTELVRSSLEAIEGFTSLVALQSEPGEPFSMPSNQVVAEFEQFDVNHQNRRFHLLGKVTNLSRLRGDESGWYWNFDLVDPRGCGVACYLYTDHPDHQSEGVEAPFVMEGDYALCVNVTPHGRNGVRISETSEFLVFN</sequence>
<proteinExistence type="predicted"/>
<keyword evidence="2" id="KW-1185">Reference proteome</keyword>
<evidence type="ECO:0000313" key="2">
    <source>
        <dbReference type="Proteomes" id="UP000019377"/>
    </source>
</evidence>
<dbReference type="RefSeq" id="XP_016290616.1">
    <property type="nucleotide sequence ID" value="XM_016438750.1"/>
</dbReference>
<evidence type="ECO:0000313" key="1">
    <source>
        <dbReference type="EMBL" id="EST05627.1"/>
    </source>
</evidence>
<organism evidence="1 2">
    <name type="scientific">Kalmanozyma brasiliensis (strain GHG001)</name>
    <name type="common">Yeast</name>
    <name type="synonym">Pseudozyma brasiliensis</name>
    <dbReference type="NCBI Taxonomy" id="1365824"/>
    <lineage>
        <taxon>Eukaryota</taxon>
        <taxon>Fungi</taxon>
        <taxon>Dikarya</taxon>
        <taxon>Basidiomycota</taxon>
        <taxon>Ustilaginomycotina</taxon>
        <taxon>Ustilaginomycetes</taxon>
        <taxon>Ustilaginales</taxon>
        <taxon>Ustilaginaceae</taxon>
        <taxon>Kalmanozyma</taxon>
    </lineage>
</organism>
<dbReference type="EMBL" id="KI545891">
    <property type="protein sequence ID" value="EST05627.1"/>
    <property type="molecule type" value="Genomic_DNA"/>
</dbReference>
<name>V5GI41_KALBG</name>
<dbReference type="HOGENOM" id="CLU_1321388_0_0_1"/>
<dbReference type="GeneID" id="27421446"/>
<gene>
    <name evidence="1" type="ORF">PSEUBRA_SCAF5g02465</name>
</gene>
<accession>V5GI41</accession>